<feature type="compositionally biased region" description="Polar residues" evidence="1">
    <location>
        <begin position="37"/>
        <end position="53"/>
    </location>
</feature>
<evidence type="ECO:0000313" key="3">
    <source>
        <dbReference type="Proteomes" id="UP000730481"/>
    </source>
</evidence>
<keyword evidence="3" id="KW-1185">Reference proteome</keyword>
<feature type="compositionally biased region" description="Low complexity" evidence="1">
    <location>
        <begin position="58"/>
        <end position="72"/>
    </location>
</feature>
<dbReference type="OrthoDB" id="5062820at2759"/>
<reference evidence="2" key="1">
    <citation type="journal article" date="2017" name="Mycologia">
        <title>Fusarium algeriense, sp. nov., a novel toxigenic crown rot pathogen of durum wheat from Algeria is nested in the Fusarium burgessii species complex.</title>
        <authorList>
            <person name="Laraba I."/>
            <person name="Keddad A."/>
            <person name="Boureghda H."/>
            <person name="Abdallah N."/>
            <person name="Vaughan M.M."/>
            <person name="Proctor R.H."/>
            <person name="Busman M."/>
            <person name="O'Donnell K."/>
        </authorList>
    </citation>
    <scope>NUCLEOTIDE SEQUENCE</scope>
    <source>
        <strain evidence="2">NRRL 25174</strain>
    </source>
</reference>
<comment type="caution">
    <text evidence="2">The sequence shown here is derived from an EMBL/GenBank/DDBJ whole genome shotgun (WGS) entry which is preliminary data.</text>
</comment>
<accession>A0A9P5A420</accession>
<dbReference type="Proteomes" id="UP000730481">
    <property type="component" value="Unassembled WGS sequence"/>
</dbReference>
<feature type="region of interest" description="Disordered" evidence="1">
    <location>
        <begin position="30"/>
        <end position="75"/>
    </location>
</feature>
<dbReference type="EMBL" id="PVQB02001286">
    <property type="protein sequence ID" value="KAF4331950.1"/>
    <property type="molecule type" value="Genomic_DNA"/>
</dbReference>
<evidence type="ECO:0000256" key="1">
    <source>
        <dbReference type="SAM" id="MobiDB-lite"/>
    </source>
</evidence>
<reference evidence="2" key="2">
    <citation type="submission" date="2020-02" db="EMBL/GenBank/DDBJ databases">
        <title>Identification and distribution of gene clusters putatively required for synthesis of sphingolipid metabolism inhibitors in phylogenetically diverse species of the filamentous fungus Fusarium.</title>
        <authorList>
            <person name="Kim H.-S."/>
            <person name="Busman M."/>
            <person name="Brown D.W."/>
            <person name="Divon H."/>
            <person name="Uhlig S."/>
            <person name="Proctor R.H."/>
        </authorList>
    </citation>
    <scope>NUCLEOTIDE SEQUENCE</scope>
    <source>
        <strain evidence="2">NRRL 25174</strain>
    </source>
</reference>
<proteinExistence type="predicted"/>
<evidence type="ECO:0000313" key="2">
    <source>
        <dbReference type="EMBL" id="KAF4331950.1"/>
    </source>
</evidence>
<name>A0A9P5A420_9HYPO</name>
<organism evidence="2 3">
    <name type="scientific">Fusarium beomiforme</name>
    <dbReference type="NCBI Taxonomy" id="44412"/>
    <lineage>
        <taxon>Eukaryota</taxon>
        <taxon>Fungi</taxon>
        <taxon>Dikarya</taxon>
        <taxon>Ascomycota</taxon>
        <taxon>Pezizomycotina</taxon>
        <taxon>Sordariomycetes</taxon>
        <taxon>Hypocreomycetidae</taxon>
        <taxon>Hypocreales</taxon>
        <taxon>Nectriaceae</taxon>
        <taxon>Fusarium</taxon>
        <taxon>Fusarium burgessii species complex</taxon>
    </lineage>
</organism>
<sequence length="185" mass="20515">MDQGFSGSPHWSFADRQAFVDSWNQTMNPAPLPLQNPLHSSSFQEQNNYNTPPLTHPGVSSLSMGSSAAGGSPQPCTLNLVLRPENMENNSQSSEMQSQILTRIERLGCDLERVSGLLADLKTSLIHLEDKMESQRTAHEEEVRTSIDKIKKGMDKFFHCFANQLESEMVDTTDDLSGCKADEAI</sequence>
<gene>
    <name evidence="2" type="ORF">FBEOM_14270</name>
</gene>
<protein>
    <submittedName>
        <fullName evidence="2">Uncharacterized protein</fullName>
    </submittedName>
</protein>
<dbReference type="AlphaFoldDB" id="A0A9P5A420"/>